<evidence type="ECO:0000256" key="5">
    <source>
        <dbReference type="ARBA" id="ARBA00022598"/>
    </source>
</evidence>
<dbReference type="GO" id="GO:0005737">
    <property type="term" value="C:cytoplasm"/>
    <property type="evidence" value="ECO:0007669"/>
    <property type="project" value="UniProtKB-SubCell"/>
</dbReference>
<reference evidence="11" key="1">
    <citation type="submission" date="2016-06" db="UniProtKB">
        <authorList>
            <consortium name="WormBaseParasite"/>
        </authorList>
    </citation>
    <scope>IDENTIFICATION</scope>
</reference>
<dbReference type="AlphaFoldDB" id="A0A183AYP7"/>
<dbReference type="WBParaSite" id="ECPE_0001211701-mRNA-1">
    <property type="protein sequence ID" value="ECPE_0001211701-mRNA-1"/>
    <property type="gene ID" value="ECPE_0001211701"/>
</dbReference>
<sequence>LGRDILEAHYRACLYAGVEICGTNAEVMPSQWEFQIGPCVGVNAGDHIWMARFLLHRVAEDFGVVVSFDPKPMPGNWNGSGAHTNFSTKAMRRPDIGLKCLAPAVTESQDKSSGTLMNHNLSADADFKVFLLAFCEISPKDISK</sequence>
<dbReference type="PANTHER" id="PTHR20852">
    <property type="entry name" value="GLUTAMINE SYNTHETASE"/>
    <property type="match status" value="1"/>
</dbReference>
<dbReference type="InterPro" id="IPR008146">
    <property type="entry name" value="Gln_synth_cat_dom"/>
</dbReference>
<accession>A0A183AYP7</accession>
<evidence type="ECO:0000256" key="2">
    <source>
        <dbReference type="ARBA" id="ARBA00009897"/>
    </source>
</evidence>
<evidence type="ECO:0000256" key="3">
    <source>
        <dbReference type="ARBA" id="ARBA00012937"/>
    </source>
</evidence>
<dbReference type="InterPro" id="IPR014746">
    <property type="entry name" value="Gln_synth/guanido_kin_cat_dom"/>
</dbReference>
<dbReference type="InterPro" id="IPR027303">
    <property type="entry name" value="Gln_synth_gly_rich_site"/>
</dbReference>
<keyword evidence="6" id="KW-0547">Nucleotide-binding</keyword>
<evidence type="ECO:0000256" key="4">
    <source>
        <dbReference type="ARBA" id="ARBA00022490"/>
    </source>
</evidence>
<dbReference type="Gene3D" id="3.30.590.10">
    <property type="entry name" value="Glutamine synthetase/guanido kinase, catalytic domain"/>
    <property type="match status" value="1"/>
</dbReference>
<dbReference type="EC" id="6.3.1.2" evidence="3"/>
<keyword evidence="5" id="KW-0436">Ligase</keyword>
<evidence type="ECO:0000259" key="10">
    <source>
        <dbReference type="PROSITE" id="PS51987"/>
    </source>
</evidence>
<evidence type="ECO:0000256" key="8">
    <source>
        <dbReference type="PROSITE-ProRule" id="PRU01331"/>
    </source>
</evidence>
<dbReference type="GO" id="GO:0004356">
    <property type="term" value="F:glutamine synthetase activity"/>
    <property type="evidence" value="ECO:0007669"/>
    <property type="project" value="UniProtKB-EC"/>
</dbReference>
<dbReference type="PANTHER" id="PTHR20852:SF57">
    <property type="entry name" value="GLUTAMINE SYNTHETASE 2 CYTOPLASMIC"/>
    <property type="match status" value="1"/>
</dbReference>
<dbReference type="SMART" id="SM01230">
    <property type="entry name" value="Gln-synt_C"/>
    <property type="match status" value="1"/>
</dbReference>
<dbReference type="PROSITE" id="PS00181">
    <property type="entry name" value="GLNA_ATP"/>
    <property type="match status" value="1"/>
</dbReference>
<evidence type="ECO:0000313" key="11">
    <source>
        <dbReference type="WBParaSite" id="ECPE_0001211701-mRNA-1"/>
    </source>
</evidence>
<dbReference type="Pfam" id="PF00120">
    <property type="entry name" value="Gln-synt_C"/>
    <property type="match status" value="1"/>
</dbReference>
<dbReference type="SUPFAM" id="SSF55931">
    <property type="entry name" value="Glutamine synthetase/guanido kinase"/>
    <property type="match status" value="1"/>
</dbReference>
<evidence type="ECO:0000256" key="1">
    <source>
        <dbReference type="ARBA" id="ARBA00004496"/>
    </source>
</evidence>
<evidence type="ECO:0000256" key="7">
    <source>
        <dbReference type="ARBA" id="ARBA00022840"/>
    </source>
</evidence>
<comment type="subcellular location">
    <subcellularLocation>
        <location evidence="1">Cytoplasm</location>
    </subcellularLocation>
</comment>
<name>A0A183AYP7_9TREM</name>
<evidence type="ECO:0000256" key="9">
    <source>
        <dbReference type="RuleBase" id="RU000384"/>
    </source>
</evidence>
<keyword evidence="7" id="KW-0067">ATP-binding</keyword>
<organism evidence="11">
    <name type="scientific">Echinostoma caproni</name>
    <dbReference type="NCBI Taxonomy" id="27848"/>
    <lineage>
        <taxon>Eukaryota</taxon>
        <taxon>Metazoa</taxon>
        <taxon>Spiralia</taxon>
        <taxon>Lophotrochozoa</taxon>
        <taxon>Platyhelminthes</taxon>
        <taxon>Trematoda</taxon>
        <taxon>Digenea</taxon>
        <taxon>Plagiorchiida</taxon>
        <taxon>Echinostomata</taxon>
        <taxon>Echinostomatoidea</taxon>
        <taxon>Echinostomatidae</taxon>
        <taxon>Echinostoma</taxon>
    </lineage>
</organism>
<keyword evidence="4" id="KW-0963">Cytoplasm</keyword>
<dbReference type="GO" id="GO:0005524">
    <property type="term" value="F:ATP binding"/>
    <property type="evidence" value="ECO:0007669"/>
    <property type="project" value="UniProtKB-KW"/>
</dbReference>
<comment type="similarity">
    <text evidence="2 8 9">Belongs to the glutamine synthetase family.</text>
</comment>
<dbReference type="InterPro" id="IPR050292">
    <property type="entry name" value="Glutamine_Synthetase"/>
</dbReference>
<protein>
    <recommendedName>
        <fullName evidence="3">glutamine synthetase</fullName>
        <ecNumber evidence="3">6.3.1.2</ecNumber>
    </recommendedName>
</protein>
<proteinExistence type="inferred from homology"/>
<feature type="domain" description="GS catalytic" evidence="10">
    <location>
        <begin position="1"/>
        <end position="144"/>
    </location>
</feature>
<evidence type="ECO:0000256" key="6">
    <source>
        <dbReference type="ARBA" id="ARBA00022741"/>
    </source>
</evidence>
<dbReference type="FunFam" id="3.30.590.10:FF:000011">
    <property type="entry name" value="Glutamine synthetase"/>
    <property type="match status" value="1"/>
</dbReference>
<dbReference type="GO" id="GO:0006542">
    <property type="term" value="P:glutamine biosynthetic process"/>
    <property type="evidence" value="ECO:0007669"/>
    <property type="project" value="TreeGrafter"/>
</dbReference>
<dbReference type="PROSITE" id="PS51987">
    <property type="entry name" value="GS_CATALYTIC"/>
    <property type="match status" value="1"/>
</dbReference>